<proteinExistence type="predicted"/>
<organism evidence="1 2">
    <name type="scientific">Arsukibacterium tuosuense</name>
    <dbReference type="NCBI Taxonomy" id="1323745"/>
    <lineage>
        <taxon>Bacteria</taxon>
        <taxon>Pseudomonadati</taxon>
        <taxon>Pseudomonadota</taxon>
        <taxon>Gammaproteobacteria</taxon>
        <taxon>Chromatiales</taxon>
        <taxon>Chromatiaceae</taxon>
        <taxon>Arsukibacterium</taxon>
    </lineage>
</organism>
<dbReference type="EMBL" id="OBEB01000008">
    <property type="protein sequence ID" value="SNY58581.1"/>
    <property type="molecule type" value="Genomic_DNA"/>
</dbReference>
<protein>
    <submittedName>
        <fullName evidence="1">Uncharacterized protein</fullName>
    </submittedName>
</protein>
<name>A0A285JHH6_9GAMM</name>
<dbReference type="AlphaFoldDB" id="A0A285JHH6"/>
<dbReference type="Proteomes" id="UP000219353">
    <property type="component" value="Unassembled WGS sequence"/>
</dbReference>
<accession>A0A285JHH6</accession>
<evidence type="ECO:0000313" key="2">
    <source>
        <dbReference type="Proteomes" id="UP000219353"/>
    </source>
</evidence>
<keyword evidence="2" id="KW-1185">Reference proteome</keyword>
<sequence length="48" mass="5312">MSFDISTRSLNNENIDALTINTAHSIYSVRFPVVTAEKKQGNKIASQT</sequence>
<evidence type="ECO:0000313" key="1">
    <source>
        <dbReference type="EMBL" id="SNY58581.1"/>
    </source>
</evidence>
<reference evidence="2" key="1">
    <citation type="submission" date="2017-09" db="EMBL/GenBank/DDBJ databases">
        <authorList>
            <person name="Varghese N."/>
            <person name="Submissions S."/>
        </authorList>
    </citation>
    <scope>NUCLEOTIDE SEQUENCE [LARGE SCALE GENOMIC DNA]</scope>
    <source>
        <strain evidence="2">CGMCC 1.12461</strain>
    </source>
</reference>
<gene>
    <name evidence="1" type="ORF">SAMN06297280_3440</name>
</gene>